<dbReference type="InterPro" id="IPR029006">
    <property type="entry name" value="ADF-H/Gelsolin-like_dom_sf"/>
</dbReference>
<dbReference type="Gene3D" id="3.40.20.10">
    <property type="entry name" value="Severin"/>
    <property type="match status" value="1"/>
</dbReference>
<keyword evidence="1" id="KW-0732">Signal</keyword>
<evidence type="ECO:0000313" key="2">
    <source>
        <dbReference type="EMBL" id="CBY35395.1"/>
    </source>
</evidence>
<evidence type="ECO:0000256" key="1">
    <source>
        <dbReference type="SAM" id="SignalP"/>
    </source>
</evidence>
<gene>
    <name evidence="2" type="ORF">GSOID_T00027205001</name>
</gene>
<organism evidence="2">
    <name type="scientific">Oikopleura dioica</name>
    <name type="common">Tunicate</name>
    <dbReference type="NCBI Taxonomy" id="34765"/>
    <lineage>
        <taxon>Eukaryota</taxon>
        <taxon>Metazoa</taxon>
        <taxon>Chordata</taxon>
        <taxon>Tunicata</taxon>
        <taxon>Appendicularia</taxon>
        <taxon>Copelata</taxon>
        <taxon>Oikopleuridae</taxon>
        <taxon>Oikopleura</taxon>
    </lineage>
</organism>
<name>E4YIT4_OIKDI</name>
<feature type="chain" id="PRO_5003193926" evidence="1">
    <location>
        <begin position="19"/>
        <end position="227"/>
    </location>
</feature>
<dbReference type="Proteomes" id="UP000011014">
    <property type="component" value="Unassembled WGS sequence"/>
</dbReference>
<accession>E4YIT4</accession>
<sequence length="227" mass="25601">MPKGSQKQVLFLWGGAAASELLLGEAALLAQDLHLGVTHNVKPGMEPRAFLKAWKGRLTIEKNTTGGYSKLYSNCEEFSKEVDCGKESLRHGMKFEYKKENGRKVEIGKGGPSWFEEVKKSVEKVEKLWSAENFKDRIVAIELPSRKIWTNYPYELAQLTTLSILLTNLRVYIVSDTPKTEGSHAQDFQKRLDCVREIAANIANGKTIKELEISDLPKKFKSLFPPV</sequence>
<dbReference type="EMBL" id="FN654622">
    <property type="protein sequence ID" value="CBY35395.1"/>
    <property type="molecule type" value="Genomic_DNA"/>
</dbReference>
<dbReference type="AlphaFoldDB" id="E4YIT4"/>
<dbReference type="SUPFAM" id="SSF55753">
    <property type="entry name" value="Actin depolymerizing proteins"/>
    <property type="match status" value="1"/>
</dbReference>
<protein>
    <submittedName>
        <fullName evidence="2">Uncharacterized protein</fullName>
    </submittedName>
</protein>
<proteinExistence type="predicted"/>
<feature type="signal peptide" evidence="1">
    <location>
        <begin position="1"/>
        <end position="18"/>
    </location>
</feature>
<reference evidence="2" key="1">
    <citation type="journal article" date="2010" name="Science">
        <title>Plasticity of animal genome architecture unmasked by rapid evolution of a pelagic tunicate.</title>
        <authorList>
            <person name="Denoeud F."/>
            <person name="Henriet S."/>
            <person name="Mungpakdee S."/>
            <person name="Aury J.M."/>
            <person name="Da Silva C."/>
            <person name="Brinkmann H."/>
            <person name="Mikhaleva J."/>
            <person name="Olsen L.C."/>
            <person name="Jubin C."/>
            <person name="Canestro C."/>
            <person name="Bouquet J.M."/>
            <person name="Danks G."/>
            <person name="Poulain J."/>
            <person name="Campsteijn C."/>
            <person name="Adamski M."/>
            <person name="Cross I."/>
            <person name="Yadetie F."/>
            <person name="Muffato M."/>
            <person name="Louis A."/>
            <person name="Butcher S."/>
            <person name="Tsagkogeorga G."/>
            <person name="Konrad A."/>
            <person name="Singh S."/>
            <person name="Jensen M.F."/>
            <person name="Cong E.H."/>
            <person name="Eikeseth-Otteraa H."/>
            <person name="Noel B."/>
            <person name="Anthouard V."/>
            <person name="Porcel B.M."/>
            <person name="Kachouri-Lafond R."/>
            <person name="Nishino A."/>
            <person name="Ugolini M."/>
            <person name="Chourrout P."/>
            <person name="Nishida H."/>
            <person name="Aasland R."/>
            <person name="Huzurbazar S."/>
            <person name="Westhof E."/>
            <person name="Delsuc F."/>
            <person name="Lehrach H."/>
            <person name="Reinhardt R."/>
            <person name="Weissenbach J."/>
            <person name="Roy S.W."/>
            <person name="Artiguenave F."/>
            <person name="Postlethwait J.H."/>
            <person name="Manak J.R."/>
            <person name="Thompson E.M."/>
            <person name="Jaillon O."/>
            <person name="Du Pasquier L."/>
            <person name="Boudinot P."/>
            <person name="Liberles D.A."/>
            <person name="Volff J.N."/>
            <person name="Philippe H."/>
            <person name="Lenhard B."/>
            <person name="Roest Crollius H."/>
            <person name="Wincker P."/>
            <person name="Chourrout D."/>
        </authorList>
    </citation>
    <scope>NUCLEOTIDE SEQUENCE [LARGE SCALE GENOMIC DNA]</scope>
</reference>